<evidence type="ECO:0000256" key="5">
    <source>
        <dbReference type="ARBA" id="ARBA00022989"/>
    </source>
</evidence>
<reference evidence="10 11" key="1">
    <citation type="submission" date="2018-12" db="EMBL/GenBank/DDBJ databases">
        <title>Complete Genome Sequence of Glutamicibacter creatinolyticus strain LGCM259,isolated from an abscess of a 12-year-old mare in Italy.</title>
        <authorList>
            <person name="Santos R.G."/>
            <person name="Silva A.L."/>
            <person name="Seyffert N."/>
            <person name="Castro T.L.P."/>
            <person name="Attili A.R."/>
            <person name="Rifici C."/>
            <person name="Mazzullo G."/>
            <person name="Brenig B."/>
            <person name="Venanzi F."/>
            <person name="Azevedo V."/>
        </authorList>
    </citation>
    <scope>NUCLEOTIDE SEQUENCE [LARGE SCALE GENOMIC DNA]</scope>
    <source>
        <strain evidence="10 11">LGCM 259</strain>
    </source>
</reference>
<name>A0A5B7WS74_9MICC</name>
<dbReference type="GO" id="GO:0045436">
    <property type="term" value="F:lycopene beta cyclase activity"/>
    <property type="evidence" value="ECO:0007669"/>
    <property type="project" value="UniProtKB-ARBA"/>
</dbReference>
<dbReference type="GO" id="GO:0016020">
    <property type="term" value="C:membrane"/>
    <property type="evidence" value="ECO:0007669"/>
    <property type="project" value="UniProtKB-SubCell"/>
</dbReference>
<comment type="subcellular location">
    <subcellularLocation>
        <location evidence="1">Membrane</location>
        <topology evidence="1">Multi-pass membrane protein</topology>
    </subcellularLocation>
</comment>
<protein>
    <submittedName>
        <fullName evidence="10">Lycopene cyclase domain-containing protein</fullName>
    </submittedName>
</protein>
<dbReference type="AlphaFoldDB" id="A0A5B7WS74"/>
<evidence type="ECO:0000256" key="8">
    <source>
        <dbReference type="SAM" id="Phobius"/>
    </source>
</evidence>
<evidence type="ECO:0000313" key="10">
    <source>
        <dbReference type="EMBL" id="QCY46888.1"/>
    </source>
</evidence>
<evidence type="ECO:0000256" key="1">
    <source>
        <dbReference type="ARBA" id="ARBA00004141"/>
    </source>
</evidence>
<sequence>MTFLQMGLCFVAGSLVLLIGSMLLRRIPVRRIAPALLVALAALFVLTAIFDNVMIAVGLFDYGQHSLVGVRIGRAPIEDFLYPLSAVFFMPALWWLTGGTAPTAKQVHTPRRGIEQ</sequence>
<evidence type="ECO:0000259" key="9">
    <source>
        <dbReference type="Pfam" id="PF18916"/>
    </source>
</evidence>
<dbReference type="InterPro" id="IPR017825">
    <property type="entry name" value="Lycopene_cyclase_dom"/>
</dbReference>
<organism evidence="10 11">
    <name type="scientific">Glutamicibacter creatinolyticus</name>
    <dbReference type="NCBI Taxonomy" id="162496"/>
    <lineage>
        <taxon>Bacteria</taxon>
        <taxon>Bacillati</taxon>
        <taxon>Actinomycetota</taxon>
        <taxon>Actinomycetes</taxon>
        <taxon>Micrococcales</taxon>
        <taxon>Micrococcaceae</taxon>
        <taxon>Glutamicibacter</taxon>
    </lineage>
</organism>
<dbReference type="KEGG" id="gcr:GcLGCM259_1147"/>
<gene>
    <name evidence="10" type="ORF">GcLGCM259_1147</name>
</gene>
<comment type="pathway">
    <text evidence="2">Carotenoid biosynthesis.</text>
</comment>
<evidence type="ECO:0000256" key="3">
    <source>
        <dbReference type="ARBA" id="ARBA00022692"/>
    </source>
</evidence>
<keyword evidence="5 8" id="KW-1133">Transmembrane helix</keyword>
<keyword evidence="7" id="KW-0413">Isomerase</keyword>
<keyword evidence="4" id="KW-0125">Carotenoid biosynthesis</keyword>
<evidence type="ECO:0000313" key="11">
    <source>
        <dbReference type="Proteomes" id="UP000307000"/>
    </source>
</evidence>
<feature type="transmembrane region" description="Helical" evidence="8">
    <location>
        <begin position="36"/>
        <end position="60"/>
    </location>
</feature>
<dbReference type="Proteomes" id="UP000307000">
    <property type="component" value="Chromosome"/>
</dbReference>
<feature type="transmembrane region" description="Helical" evidence="8">
    <location>
        <begin position="80"/>
        <end position="97"/>
    </location>
</feature>
<proteinExistence type="predicted"/>
<dbReference type="GO" id="GO:0016872">
    <property type="term" value="F:intramolecular lyase activity"/>
    <property type="evidence" value="ECO:0007669"/>
    <property type="project" value="InterPro"/>
</dbReference>
<evidence type="ECO:0000256" key="6">
    <source>
        <dbReference type="ARBA" id="ARBA00023136"/>
    </source>
</evidence>
<accession>A0A5B7WS74</accession>
<keyword evidence="11" id="KW-1185">Reference proteome</keyword>
<dbReference type="GO" id="GO:0016117">
    <property type="term" value="P:carotenoid biosynthetic process"/>
    <property type="evidence" value="ECO:0007669"/>
    <property type="project" value="UniProtKB-KW"/>
</dbReference>
<dbReference type="EMBL" id="CP034412">
    <property type="protein sequence ID" value="QCY46888.1"/>
    <property type="molecule type" value="Genomic_DNA"/>
</dbReference>
<feature type="transmembrane region" description="Helical" evidence="8">
    <location>
        <begin position="6"/>
        <end position="24"/>
    </location>
</feature>
<evidence type="ECO:0000256" key="2">
    <source>
        <dbReference type="ARBA" id="ARBA00004829"/>
    </source>
</evidence>
<dbReference type="Pfam" id="PF18916">
    <property type="entry name" value="Lycopene_cyc"/>
    <property type="match status" value="1"/>
</dbReference>
<keyword evidence="3 8" id="KW-0812">Transmembrane</keyword>
<evidence type="ECO:0000256" key="4">
    <source>
        <dbReference type="ARBA" id="ARBA00022746"/>
    </source>
</evidence>
<evidence type="ECO:0000256" key="7">
    <source>
        <dbReference type="ARBA" id="ARBA00023235"/>
    </source>
</evidence>
<feature type="domain" description="Lycopene cyclase" evidence="9">
    <location>
        <begin position="12"/>
        <end position="92"/>
    </location>
</feature>
<keyword evidence="6 8" id="KW-0472">Membrane</keyword>
<dbReference type="RefSeq" id="WP_138926038.1">
    <property type="nucleotide sequence ID" value="NZ_CP034412.1"/>
</dbReference>
<dbReference type="NCBIfam" id="TIGR03462">
    <property type="entry name" value="CarR_dom_SF"/>
    <property type="match status" value="1"/>
</dbReference>